<dbReference type="Proteomes" id="UP000789525">
    <property type="component" value="Unassembled WGS sequence"/>
</dbReference>
<evidence type="ECO:0000313" key="1">
    <source>
        <dbReference type="EMBL" id="CAG8659588.1"/>
    </source>
</evidence>
<name>A0ACA9NMA1_9GLOM</name>
<evidence type="ECO:0000313" key="2">
    <source>
        <dbReference type="Proteomes" id="UP000789525"/>
    </source>
</evidence>
<organism evidence="1 2">
    <name type="scientific">Acaulospora colombiana</name>
    <dbReference type="NCBI Taxonomy" id="27376"/>
    <lineage>
        <taxon>Eukaryota</taxon>
        <taxon>Fungi</taxon>
        <taxon>Fungi incertae sedis</taxon>
        <taxon>Mucoromycota</taxon>
        <taxon>Glomeromycotina</taxon>
        <taxon>Glomeromycetes</taxon>
        <taxon>Diversisporales</taxon>
        <taxon>Acaulosporaceae</taxon>
        <taxon>Acaulospora</taxon>
    </lineage>
</organism>
<reference evidence="1" key="1">
    <citation type="submission" date="2021-06" db="EMBL/GenBank/DDBJ databases">
        <authorList>
            <person name="Kallberg Y."/>
            <person name="Tangrot J."/>
            <person name="Rosling A."/>
        </authorList>
    </citation>
    <scope>NUCLEOTIDE SEQUENCE</scope>
    <source>
        <strain evidence="1">CL356</strain>
    </source>
</reference>
<proteinExistence type="predicted"/>
<gene>
    <name evidence="1" type="ORF">ACOLOM_LOCUS8539</name>
</gene>
<keyword evidence="2" id="KW-1185">Reference proteome</keyword>
<protein>
    <submittedName>
        <fullName evidence="1">12170_t:CDS:1</fullName>
    </submittedName>
</protein>
<accession>A0ACA9NMA1</accession>
<dbReference type="EMBL" id="CAJVPT010022345">
    <property type="protein sequence ID" value="CAG8659588.1"/>
    <property type="molecule type" value="Genomic_DNA"/>
</dbReference>
<sequence length="167" mass="19134">VDDGDQVRATDAVYGALVVKVLKAMAPQFEEKGEAGFPDLEYTLRAMADMGETTSGFDGGEYTHIIKDYARHLFGPQSREEREARAEKIKQAYQAFYKKLPRDQKEEYADRSGVEAKSTDEDDDDMEVDDASASVPWFGEWKPQDANYKIKNFPLNGVWKKYREFIR</sequence>
<feature type="non-terminal residue" evidence="1">
    <location>
        <position position="1"/>
    </location>
</feature>
<comment type="caution">
    <text evidence="1">The sequence shown here is derived from an EMBL/GenBank/DDBJ whole genome shotgun (WGS) entry which is preliminary data.</text>
</comment>